<dbReference type="Pfam" id="PF10346">
    <property type="entry name" value="Con-6"/>
    <property type="match status" value="1"/>
</dbReference>
<evidence type="ECO:0000256" key="1">
    <source>
        <dbReference type="SAM" id="MobiDB-lite"/>
    </source>
</evidence>
<accession>A0A4Y9Y3F4</accession>
<feature type="compositionally biased region" description="Polar residues" evidence="1">
    <location>
        <begin position="71"/>
        <end position="80"/>
    </location>
</feature>
<feature type="region of interest" description="Disordered" evidence="1">
    <location>
        <begin position="17"/>
        <end position="80"/>
    </location>
</feature>
<dbReference type="PANTHER" id="PTHR36576:SF1">
    <property type="entry name" value="UPF0654 PROTEIN C11D3.01C-RELATED"/>
    <property type="match status" value="1"/>
</dbReference>
<protein>
    <recommendedName>
        <fullName evidence="4">Conidiation-specific protein 6</fullName>
    </recommendedName>
</protein>
<evidence type="ECO:0008006" key="4">
    <source>
        <dbReference type="Google" id="ProtNLM"/>
    </source>
</evidence>
<sequence length="80" mass="8776">MAKDAAHVARGYKATLNNPNVSQEAKERARQALADMEAKGEIGAAQEKPTRAQGKGTMHQPHMSEDAKQRGNMNLEQMED</sequence>
<proteinExistence type="predicted"/>
<evidence type="ECO:0000313" key="2">
    <source>
        <dbReference type="EMBL" id="TFY57014.1"/>
    </source>
</evidence>
<dbReference type="InterPro" id="IPR052670">
    <property type="entry name" value="UPF0654_domain"/>
</dbReference>
<gene>
    <name evidence="2" type="ORF">EVG20_g8708</name>
</gene>
<keyword evidence="3" id="KW-1185">Reference proteome</keyword>
<evidence type="ECO:0000313" key="3">
    <source>
        <dbReference type="Proteomes" id="UP000298327"/>
    </source>
</evidence>
<dbReference type="Proteomes" id="UP000298327">
    <property type="component" value="Unassembled WGS sequence"/>
</dbReference>
<reference evidence="2 3" key="1">
    <citation type="submission" date="2019-02" db="EMBL/GenBank/DDBJ databases">
        <title>Genome sequencing of the rare red list fungi Dentipellis fragilis.</title>
        <authorList>
            <person name="Buettner E."/>
            <person name="Kellner H."/>
        </authorList>
    </citation>
    <scope>NUCLEOTIDE SEQUENCE [LARGE SCALE GENOMIC DNA]</scope>
    <source>
        <strain evidence="2 3">DSM 105465</strain>
    </source>
</reference>
<organism evidence="2 3">
    <name type="scientific">Dentipellis fragilis</name>
    <dbReference type="NCBI Taxonomy" id="205917"/>
    <lineage>
        <taxon>Eukaryota</taxon>
        <taxon>Fungi</taxon>
        <taxon>Dikarya</taxon>
        <taxon>Basidiomycota</taxon>
        <taxon>Agaricomycotina</taxon>
        <taxon>Agaricomycetes</taxon>
        <taxon>Russulales</taxon>
        <taxon>Hericiaceae</taxon>
        <taxon>Dentipellis</taxon>
    </lineage>
</organism>
<dbReference type="AlphaFoldDB" id="A0A4Y9Y3F4"/>
<dbReference type="GO" id="GO:0005737">
    <property type="term" value="C:cytoplasm"/>
    <property type="evidence" value="ECO:0007669"/>
    <property type="project" value="TreeGrafter"/>
</dbReference>
<comment type="caution">
    <text evidence="2">The sequence shown here is derived from an EMBL/GenBank/DDBJ whole genome shotgun (WGS) entry which is preliminary data.</text>
</comment>
<dbReference type="EMBL" id="SEOQ01000782">
    <property type="protein sequence ID" value="TFY57014.1"/>
    <property type="molecule type" value="Genomic_DNA"/>
</dbReference>
<dbReference type="PANTHER" id="PTHR36576">
    <property type="entry name" value="UPF0654 PROTEIN C11D3.01C-RELATED"/>
    <property type="match status" value="1"/>
</dbReference>
<feature type="compositionally biased region" description="Basic and acidic residues" evidence="1">
    <location>
        <begin position="24"/>
        <end position="40"/>
    </location>
</feature>
<dbReference type="InterPro" id="IPR018824">
    <property type="entry name" value="Conidiation-specific_6"/>
</dbReference>
<name>A0A4Y9Y3F4_9AGAM</name>
<dbReference type="OrthoDB" id="5419162at2759"/>